<keyword evidence="4" id="KW-1185">Reference proteome</keyword>
<feature type="region of interest" description="Disordered" evidence="1">
    <location>
        <begin position="331"/>
        <end position="381"/>
    </location>
</feature>
<dbReference type="Proteomes" id="UP001160334">
    <property type="component" value="Unassembled WGS sequence"/>
</dbReference>
<evidence type="ECO:0000256" key="1">
    <source>
        <dbReference type="SAM" id="MobiDB-lite"/>
    </source>
</evidence>
<proteinExistence type="predicted"/>
<evidence type="ECO:0000313" key="3">
    <source>
        <dbReference type="EMBL" id="MDH6280448.1"/>
    </source>
</evidence>
<name>A0ABT6M817_9NOCA</name>
<accession>A0ABT6M817</accession>
<keyword evidence="2" id="KW-0812">Transmembrane</keyword>
<organism evidence="3 4">
    <name type="scientific">Prescottella agglutinans</name>
    <dbReference type="NCBI Taxonomy" id="1644129"/>
    <lineage>
        <taxon>Bacteria</taxon>
        <taxon>Bacillati</taxon>
        <taxon>Actinomycetota</taxon>
        <taxon>Actinomycetes</taxon>
        <taxon>Mycobacteriales</taxon>
        <taxon>Nocardiaceae</taxon>
        <taxon>Prescottella</taxon>
    </lineage>
</organism>
<dbReference type="InterPro" id="IPR021424">
    <property type="entry name" value="PorA"/>
</dbReference>
<evidence type="ECO:0000256" key="2">
    <source>
        <dbReference type="SAM" id="Phobius"/>
    </source>
</evidence>
<dbReference type="EMBL" id="JARXVC010000003">
    <property type="protein sequence ID" value="MDH6280448.1"/>
    <property type="molecule type" value="Genomic_DNA"/>
</dbReference>
<dbReference type="RefSeq" id="WP_280759779.1">
    <property type="nucleotide sequence ID" value="NZ_JARXVC010000003.1"/>
</dbReference>
<comment type="caution">
    <text evidence="3">The sequence shown here is derived from an EMBL/GenBank/DDBJ whole genome shotgun (WGS) entry which is preliminary data.</text>
</comment>
<gene>
    <name evidence="3" type="ORF">M2280_001660</name>
</gene>
<feature type="compositionally biased region" description="Low complexity" evidence="1">
    <location>
        <begin position="339"/>
        <end position="349"/>
    </location>
</feature>
<evidence type="ECO:0008006" key="5">
    <source>
        <dbReference type="Google" id="ProtNLM"/>
    </source>
</evidence>
<evidence type="ECO:0000313" key="4">
    <source>
        <dbReference type="Proteomes" id="UP001160334"/>
    </source>
</evidence>
<keyword evidence="2" id="KW-0472">Membrane</keyword>
<keyword evidence="2" id="KW-1133">Transmembrane helix</keyword>
<reference evidence="3 4" key="1">
    <citation type="submission" date="2023-04" db="EMBL/GenBank/DDBJ databases">
        <title>Forest soil microbial communities from Buena Vista Peninsula, Colon Province, Panama.</title>
        <authorList>
            <person name="Bouskill N."/>
        </authorList>
    </citation>
    <scope>NUCLEOTIDE SEQUENCE [LARGE SCALE GENOMIC DNA]</scope>
    <source>
        <strain evidence="3 4">CFH S0262</strain>
    </source>
</reference>
<protein>
    <recommendedName>
        <fullName evidence="5">DUF3068 domain-containing protein</fullName>
    </recommendedName>
</protein>
<sequence>MAERSGRSRILACILVGLGTFLLAVALLIPAYTVGKLKKTPLDLEVTTVATGNGDVLDSKALLAGKAQVNTNVPIVAQRYVITEQPSDAEVISLQAGQTVRRTDKQGETGLLAATVDRLTADRVSAMPVEPPVGTIQTSSLVPAEEVSHTGLQYKWPFDAEKKSYPYFDLNTRQSNDINFVEETEINGMKVYHYNQTVEPTDLSKVVPGDPTNKLTLPAKTWGVPGEDQPITMSRWYTNVRDVWVDPITGVVINGQEQLYQYYARDKAKPEVTVLKVTLPFDENTIEYQIGQAKDGQDKLSLFGRTLPIVAGILGVIALIAGLVIGIRGGRGKKGAPEGGPENPPNGSGQAEDHDWTSDKTEEFPTVNLDQGGFTEPPRQQ</sequence>
<dbReference type="Pfam" id="PF11271">
    <property type="entry name" value="PorA"/>
    <property type="match status" value="1"/>
</dbReference>
<feature type="transmembrane region" description="Helical" evidence="2">
    <location>
        <begin position="307"/>
        <end position="327"/>
    </location>
</feature>
<feature type="compositionally biased region" description="Basic and acidic residues" evidence="1">
    <location>
        <begin position="351"/>
        <end position="363"/>
    </location>
</feature>